<comment type="caution">
    <text evidence="2">The sequence shown here is derived from an EMBL/GenBank/DDBJ whole genome shotgun (WGS) entry which is preliminary data.</text>
</comment>
<accession>A0A2N5W5L2</accession>
<name>A0A2N5W5L2_9BASI</name>
<dbReference type="AlphaFoldDB" id="A0A2N5W5L2"/>
<reference evidence="2 3" key="1">
    <citation type="submission" date="2017-11" db="EMBL/GenBank/DDBJ databases">
        <title>De novo assembly and phasing of dikaryotic genomes from two isolates of Puccinia coronata f. sp. avenae, the causal agent of oat crown rust.</title>
        <authorList>
            <person name="Miller M.E."/>
            <person name="Zhang Y."/>
            <person name="Omidvar V."/>
            <person name="Sperschneider J."/>
            <person name="Schwessinger B."/>
            <person name="Raley C."/>
            <person name="Palmer J.M."/>
            <person name="Garnica D."/>
            <person name="Upadhyaya N."/>
            <person name="Rathjen J."/>
            <person name="Taylor J.M."/>
            <person name="Park R.F."/>
            <person name="Dodds P.N."/>
            <person name="Hirsch C.D."/>
            <person name="Kianian S.F."/>
            <person name="Figueroa M."/>
        </authorList>
    </citation>
    <scope>NUCLEOTIDE SEQUENCE [LARGE SCALE GENOMIC DNA]</scope>
    <source>
        <strain evidence="2">12NC29</strain>
    </source>
</reference>
<evidence type="ECO:0008006" key="4">
    <source>
        <dbReference type="Google" id="ProtNLM"/>
    </source>
</evidence>
<organism evidence="2 3">
    <name type="scientific">Puccinia coronata f. sp. avenae</name>
    <dbReference type="NCBI Taxonomy" id="200324"/>
    <lineage>
        <taxon>Eukaryota</taxon>
        <taxon>Fungi</taxon>
        <taxon>Dikarya</taxon>
        <taxon>Basidiomycota</taxon>
        <taxon>Pucciniomycotina</taxon>
        <taxon>Pucciniomycetes</taxon>
        <taxon>Pucciniales</taxon>
        <taxon>Pucciniaceae</taxon>
        <taxon>Puccinia</taxon>
    </lineage>
</organism>
<sequence length="174" mass="19215">MSGVDPINPTTSTSSENQKPKLKTTTVEDSKPSTNTMDKVNSSVLRNSIDGIPLLTSDNYTHWRQRIVNFLDLIDLKDAVASTKDTLSASDNKLLKSVFVSKLDAAVQANVVTAENENNAQLIWKSITNFFALNQLSNKAQVFRAFLRSPYTPNDIAGFITTMKSFEARLIEVG</sequence>
<keyword evidence="3" id="KW-1185">Reference proteome</keyword>
<feature type="region of interest" description="Disordered" evidence="1">
    <location>
        <begin position="1"/>
        <end position="40"/>
    </location>
</feature>
<evidence type="ECO:0000313" key="2">
    <source>
        <dbReference type="EMBL" id="PLW57522.1"/>
    </source>
</evidence>
<feature type="compositionally biased region" description="Polar residues" evidence="1">
    <location>
        <begin position="8"/>
        <end position="25"/>
    </location>
</feature>
<dbReference type="Proteomes" id="UP000235388">
    <property type="component" value="Unassembled WGS sequence"/>
</dbReference>
<proteinExistence type="predicted"/>
<evidence type="ECO:0000256" key="1">
    <source>
        <dbReference type="SAM" id="MobiDB-lite"/>
    </source>
</evidence>
<dbReference type="EMBL" id="PGCJ01000010">
    <property type="protein sequence ID" value="PLW57522.1"/>
    <property type="molecule type" value="Genomic_DNA"/>
</dbReference>
<gene>
    <name evidence="2" type="ORF">PCANC_02605</name>
</gene>
<evidence type="ECO:0000313" key="3">
    <source>
        <dbReference type="Proteomes" id="UP000235388"/>
    </source>
</evidence>
<protein>
    <recommendedName>
        <fullName evidence="4">Retrotransposon Copia-like N-terminal domain-containing protein</fullName>
    </recommendedName>
</protein>
<dbReference type="OrthoDB" id="2501395at2759"/>